<dbReference type="AlphaFoldDB" id="A0A3M7MF73"/>
<name>A0A3M7MF73_9PLEO</name>
<feature type="compositionally biased region" description="Basic and acidic residues" evidence="1">
    <location>
        <begin position="727"/>
        <end position="738"/>
    </location>
</feature>
<feature type="compositionally biased region" description="Acidic residues" evidence="1">
    <location>
        <begin position="632"/>
        <end position="652"/>
    </location>
</feature>
<proteinExistence type="predicted"/>
<dbReference type="InterPro" id="IPR018822">
    <property type="entry name" value="UPF0646"/>
</dbReference>
<feature type="compositionally biased region" description="Basic and acidic residues" evidence="1">
    <location>
        <begin position="238"/>
        <end position="250"/>
    </location>
</feature>
<feature type="compositionally biased region" description="Basic and acidic residues" evidence="1">
    <location>
        <begin position="812"/>
        <end position="821"/>
    </location>
</feature>
<feature type="region of interest" description="Disordered" evidence="1">
    <location>
        <begin position="952"/>
        <end position="1024"/>
    </location>
</feature>
<evidence type="ECO:0000313" key="2">
    <source>
        <dbReference type="EMBL" id="RMZ73092.1"/>
    </source>
</evidence>
<organism evidence="2 3">
    <name type="scientific">Pyrenophora seminiperda CCB06</name>
    <dbReference type="NCBI Taxonomy" id="1302712"/>
    <lineage>
        <taxon>Eukaryota</taxon>
        <taxon>Fungi</taxon>
        <taxon>Dikarya</taxon>
        <taxon>Ascomycota</taxon>
        <taxon>Pezizomycotina</taxon>
        <taxon>Dothideomycetes</taxon>
        <taxon>Pleosporomycetidae</taxon>
        <taxon>Pleosporales</taxon>
        <taxon>Pleosporineae</taxon>
        <taxon>Pleosporaceae</taxon>
        <taxon>Pyrenophora</taxon>
    </lineage>
</organism>
<gene>
    <name evidence="2" type="ORF">GMOD_00009604</name>
</gene>
<feature type="compositionally biased region" description="Acidic residues" evidence="1">
    <location>
        <begin position="696"/>
        <end position="708"/>
    </location>
</feature>
<feature type="compositionally biased region" description="Polar residues" evidence="1">
    <location>
        <begin position="252"/>
        <end position="275"/>
    </location>
</feature>
<feature type="compositionally biased region" description="Basic and acidic residues" evidence="1">
    <location>
        <begin position="356"/>
        <end position="382"/>
    </location>
</feature>
<feature type="compositionally biased region" description="Polar residues" evidence="1">
    <location>
        <begin position="223"/>
        <end position="236"/>
    </location>
</feature>
<dbReference type="OrthoDB" id="5339076at2759"/>
<dbReference type="Proteomes" id="UP000265663">
    <property type="component" value="Unassembled WGS sequence"/>
</dbReference>
<reference evidence="2 3" key="1">
    <citation type="journal article" date="2014" name="PLoS ONE">
        <title>De novo Genome Assembly of the Fungal Plant Pathogen Pyrenophora semeniperda.</title>
        <authorList>
            <person name="Soliai M.M."/>
            <person name="Meyer S.E."/>
            <person name="Udall J.A."/>
            <person name="Elzinga D.E."/>
            <person name="Hermansen R.A."/>
            <person name="Bodily P.M."/>
            <person name="Hart A.A."/>
            <person name="Coleman C.E."/>
        </authorList>
    </citation>
    <scope>NUCLEOTIDE SEQUENCE [LARGE SCALE GENOMIC DNA]</scope>
    <source>
        <strain evidence="2 3">CCB06</strain>
        <tissue evidence="2">Mycelium</tissue>
    </source>
</reference>
<feature type="compositionally biased region" description="Polar residues" evidence="1">
    <location>
        <begin position="976"/>
        <end position="990"/>
    </location>
</feature>
<feature type="compositionally biased region" description="Basic and acidic residues" evidence="1">
    <location>
        <begin position="546"/>
        <end position="568"/>
    </location>
</feature>
<keyword evidence="3" id="KW-1185">Reference proteome</keyword>
<feature type="compositionally biased region" description="Basic and acidic residues" evidence="1">
    <location>
        <begin position="887"/>
        <end position="900"/>
    </location>
</feature>
<dbReference type="Pfam" id="PF10336">
    <property type="entry name" value="DUF2420"/>
    <property type="match status" value="1"/>
</dbReference>
<feature type="compositionally biased region" description="Acidic residues" evidence="1">
    <location>
        <begin position="581"/>
        <end position="603"/>
    </location>
</feature>
<accession>A0A3M7MF73</accession>
<feature type="region of interest" description="Disordered" evidence="1">
    <location>
        <begin position="197"/>
        <end position="275"/>
    </location>
</feature>
<sequence>MFRCLQLPLRRSHPAVTRLYAFDSKHFHRDPFLTMAPPTYTASGLGFDMSGVDAMELQSDNGALDITDGDIELDFEHSPSHGQDDDVTLDDAASATGEMQDEHAYDDFMVDQEDVIEEDEDDGGDGSADIELPAVEEATTVTPTQLNTAIDDDDDDLIDYTEDEEYHKLENRSPSFITHLWGQFKDTPVKHSIEQKDETTVKWQAQDGQAKNTPEQQEDETTVKWQAQEDWTQAQDGQAKHTPEQQEKVSADWQQDWTETQDGQTADPNDQEDWTQNQEGWMQNSEEQQDEIPADLRAMMSNSNKSQSPYLYNQGLDDQNSKEQEADQYEYEEYTQGDGGHDGVSSQGQEEPADGETAHEEPAHEKHYHHDSAENHDSQSHELSELPSVTINYKGIELWLFKQYDFDNSGDWLLGDIALAKASISDLIHACRSALGNAVLNEMELGFQFEDFENMQLFEDNTACVAVSLERLVTYYHLLHASDGNNEPGSFYVKLVYRPRFATLLSDIAKFADQGLGFTAFDAAVAAGETHFDVGIAGAPSEEPAEWEKEDKQKGDGEEQEQAQEHAQSEFQSGNHHSEQNQDEGDGTQGAYEDDIEVYETDDASAYPASQEEHAQSGVQSDAYHNEQNYGEGEDTQGAYEDDGIEVYDTEEAPAPSMSHEEHASNHDEDDGIEVYDTEEAPAPFMSHEEHASNHDEDDGIEVYDTEEAPAPSVSHEEQTQGEVESDAYHSEQNHGEGEGTQGAYEDDSIEVYATEEAPAPSVSHEEHASNHDEDPEPEITISADIPTDLSPTVAQLERERSRSAAATEAELEARRLKDEADYFIDYSDEEDEEPETVKRVEQALATEPSPSSATVQGDETANAGVQESAADPEQTGPGTVEEPDAETEHGEPEGDKIDEASYDTYPEFDIYAGDDAGDTNQDYVDYGQTDSLEEITDTAWAAYYESVQYDEESATIPHDNAGTVDEEDGVAEETGSASATDPQTASSNDVNDESPQGLKRRVDEAGHGADAATNSPDPKRPRV</sequence>
<feature type="compositionally biased region" description="Polar residues" evidence="1">
    <location>
        <begin position="849"/>
        <end position="866"/>
    </location>
</feature>
<feature type="compositionally biased region" description="Basic and acidic residues" evidence="1">
    <location>
        <begin position="764"/>
        <end position="773"/>
    </location>
</feature>
<dbReference type="EMBL" id="KE747838">
    <property type="protein sequence ID" value="RMZ73092.1"/>
    <property type="molecule type" value="Genomic_DNA"/>
</dbReference>
<protein>
    <submittedName>
        <fullName evidence="2">Conserved glutamic acid-rich</fullName>
    </submittedName>
</protein>
<evidence type="ECO:0000256" key="1">
    <source>
        <dbReference type="SAM" id="MobiDB-lite"/>
    </source>
</evidence>
<evidence type="ECO:0000313" key="3">
    <source>
        <dbReference type="Proteomes" id="UP000265663"/>
    </source>
</evidence>
<feature type="compositionally biased region" description="Acidic residues" evidence="1">
    <location>
        <begin position="668"/>
        <end position="680"/>
    </location>
</feature>
<feature type="region of interest" description="Disordered" evidence="1">
    <location>
        <begin position="304"/>
        <end position="382"/>
    </location>
</feature>
<feature type="compositionally biased region" description="Polar residues" evidence="1">
    <location>
        <begin position="201"/>
        <end position="215"/>
    </location>
</feature>
<feature type="compositionally biased region" description="Acidic residues" evidence="1">
    <location>
        <begin position="326"/>
        <end position="335"/>
    </location>
</feature>
<feature type="region of interest" description="Disordered" evidence="1">
    <location>
        <begin position="536"/>
        <end position="926"/>
    </location>
</feature>